<dbReference type="PANTHER" id="PTHR46030:SF1">
    <property type="entry name" value="ALPHA-KETOGLUTARATE-DEPENDENT DIOXYGENASE ALKB HOMOLOG 6"/>
    <property type="match status" value="1"/>
</dbReference>
<evidence type="ECO:0000313" key="7">
    <source>
        <dbReference type="EMBL" id="VEL31075.1"/>
    </source>
</evidence>
<proteinExistence type="inferred from homology"/>
<evidence type="ECO:0000256" key="6">
    <source>
        <dbReference type="ARBA" id="ARBA00023004"/>
    </source>
</evidence>
<dbReference type="GO" id="GO:0051213">
    <property type="term" value="F:dioxygenase activity"/>
    <property type="evidence" value="ECO:0007669"/>
    <property type="project" value="UniProtKB-KW"/>
</dbReference>
<dbReference type="GO" id="GO:0005634">
    <property type="term" value="C:nucleus"/>
    <property type="evidence" value="ECO:0007669"/>
    <property type="project" value="TreeGrafter"/>
</dbReference>
<keyword evidence="5" id="KW-0560">Oxidoreductase</keyword>
<dbReference type="PANTHER" id="PTHR46030">
    <property type="entry name" value="ALPHA-KETOGLUTARATE-DEPENDENT DIOXYGENASE ALKB HOMOLOG 6"/>
    <property type="match status" value="1"/>
</dbReference>
<dbReference type="GO" id="GO:0046872">
    <property type="term" value="F:metal ion binding"/>
    <property type="evidence" value="ECO:0007669"/>
    <property type="project" value="UniProtKB-KW"/>
</dbReference>
<evidence type="ECO:0000256" key="2">
    <source>
        <dbReference type="ARBA" id="ARBA00007879"/>
    </source>
</evidence>
<dbReference type="OrthoDB" id="412814at2759"/>
<keyword evidence="3" id="KW-0479">Metal-binding</keyword>
<dbReference type="InterPro" id="IPR037151">
    <property type="entry name" value="AlkB-like_sf"/>
</dbReference>
<sequence>MHVVDSAPPLLLYVPAFINEAEEDFLLKCIDSVPSHSWTILNNRRLQSLGGTPHPKGMIREKIPKPHHDGPLYLPVVATVNIASHSVLDFYSPLSETARQVNILTFGLTPITFILFTQSRSFQDPGETSWAKRYIGSAFLERRSANILSESLYTYYMHGIESRAIDIFHHMSNSFIKKFNKELKGEENRPAFNRNLCNQLACPYGDAEFPRGRRISITIRHVTKTCKIKANSI</sequence>
<reference evidence="7" key="1">
    <citation type="submission" date="2018-11" db="EMBL/GenBank/DDBJ databases">
        <authorList>
            <consortium name="Pathogen Informatics"/>
        </authorList>
    </citation>
    <scope>NUCLEOTIDE SEQUENCE</scope>
</reference>
<dbReference type="AlphaFoldDB" id="A0A448X8V2"/>
<protein>
    <recommendedName>
        <fullName evidence="9">Alpha-ketoglutarate-dependent dioxygenase AlkB-like domain-containing protein</fullName>
    </recommendedName>
</protein>
<dbReference type="EMBL" id="CAAALY010118268">
    <property type="protein sequence ID" value="VEL31075.1"/>
    <property type="molecule type" value="Genomic_DNA"/>
</dbReference>
<evidence type="ECO:0000256" key="4">
    <source>
        <dbReference type="ARBA" id="ARBA00022964"/>
    </source>
</evidence>
<organism evidence="7 8">
    <name type="scientific">Protopolystoma xenopodis</name>
    <dbReference type="NCBI Taxonomy" id="117903"/>
    <lineage>
        <taxon>Eukaryota</taxon>
        <taxon>Metazoa</taxon>
        <taxon>Spiralia</taxon>
        <taxon>Lophotrochozoa</taxon>
        <taxon>Platyhelminthes</taxon>
        <taxon>Monogenea</taxon>
        <taxon>Polyopisthocotylea</taxon>
        <taxon>Polystomatidea</taxon>
        <taxon>Polystomatidae</taxon>
        <taxon>Protopolystoma</taxon>
    </lineage>
</organism>
<comment type="caution">
    <text evidence="7">The sequence shown here is derived from an EMBL/GenBank/DDBJ whole genome shotgun (WGS) entry which is preliminary data.</text>
</comment>
<gene>
    <name evidence="7" type="ORF">PXEA_LOCUS24515</name>
</gene>
<name>A0A448X8V2_9PLAT</name>
<dbReference type="Proteomes" id="UP000784294">
    <property type="component" value="Unassembled WGS sequence"/>
</dbReference>
<comment type="cofactor">
    <cofactor evidence="1">
        <name>Fe(2+)</name>
        <dbReference type="ChEBI" id="CHEBI:29033"/>
    </cofactor>
</comment>
<dbReference type="InterPro" id="IPR032862">
    <property type="entry name" value="ALKBH6"/>
</dbReference>
<keyword evidence="4" id="KW-0223">Dioxygenase</keyword>
<comment type="similarity">
    <text evidence="2">Belongs to the alkB family.</text>
</comment>
<evidence type="ECO:0000256" key="1">
    <source>
        <dbReference type="ARBA" id="ARBA00001954"/>
    </source>
</evidence>
<accession>A0A448X8V2</accession>
<feature type="non-terminal residue" evidence="7">
    <location>
        <position position="1"/>
    </location>
</feature>
<evidence type="ECO:0000256" key="3">
    <source>
        <dbReference type="ARBA" id="ARBA00022723"/>
    </source>
</evidence>
<evidence type="ECO:0000313" key="8">
    <source>
        <dbReference type="Proteomes" id="UP000784294"/>
    </source>
</evidence>
<evidence type="ECO:0000256" key="5">
    <source>
        <dbReference type="ARBA" id="ARBA00023002"/>
    </source>
</evidence>
<keyword evidence="8" id="KW-1185">Reference proteome</keyword>
<dbReference type="Gene3D" id="2.60.120.590">
    <property type="entry name" value="Alpha-ketoglutarate-dependent dioxygenase AlkB-like"/>
    <property type="match status" value="1"/>
</dbReference>
<evidence type="ECO:0008006" key="9">
    <source>
        <dbReference type="Google" id="ProtNLM"/>
    </source>
</evidence>
<keyword evidence="6" id="KW-0408">Iron</keyword>
<dbReference type="SUPFAM" id="SSF51197">
    <property type="entry name" value="Clavaminate synthase-like"/>
    <property type="match status" value="1"/>
</dbReference>